<protein>
    <recommendedName>
        <fullName evidence="5">Carboxylic ester hydrolase</fullName>
        <ecNumber evidence="5">3.1.1.-</ecNumber>
    </recommendedName>
</protein>
<dbReference type="InParanoid" id="T1HHP1"/>
<dbReference type="InterPro" id="IPR019819">
    <property type="entry name" value="Carboxylesterase_B_CS"/>
</dbReference>
<dbReference type="VEuPathDB" id="VectorBase:RPRC003564"/>
<dbReference type="AlphaFoldDB" id="T1HHP1"/>
<comment type="similarity">
    <text evidence="1 5">Belongs to the type-B carboxylesterase/lipase family.</text>
</comment>
<evidence type="ECO:0000259" key="6">
    <source>
        <dbReference type="Pfam" id="PF00135"/>
    </source>
</evidence>
<keyword evidence="3 5" id="KW-0378">Hydrolase</keyword>
<dbReference type="EC" id="3.1.1.-" evidence="5"/>
<evidence type="ECO:0000256" key="3">
    <source>
        <dbReference type="ARBA" id="ARBA00022801"/>
    </source>
</evidence>
<dbReference type="HOGENOM" id="CLU_006586_13_2_1"/>
<dbReference type="Gene3D" id="3.40.50.1820">
    <property type="entry name" value="alpha/beta hydrolase"/>
    <property type="match status" value="2"/>
</dbReference>
<sequence>MAEDIFCRIRASHLDGALQLWRQENPFEIPPPTTRSDLNVSELLVKLVVNFAYYGNPTPAGSDFTWPVWDSEQQNFISFENNGVKQCSQFLPERMQFWNSLHANDKIVKQMIQLQVITTLLLLKIVFAECSELIVNTAQGQLRSREFKSRNGRKVAAFSGIPFAKPPLGPLRFQDPQPPESWTGIRDAYNFGSVCVQIPFLNPLVNTAKLGNEDCLYLSVYTPTLKPPQPLPVIFYIFGGEFVMGSGEIDKSPEYFLDHDVVIVMPNYRLGPLGFISMEDDIMAGNMGMKDQVMALVWVRKNIANFGGDPDQVTLIGESAGGASAHYHMYSPMSRGLFHKAVSQSGTAVSCWATVPPGVARSQAIHLAKQLNCSVNSSQMILDCLKTKNAYEMVELYTDYVTGDETDYNMLPIIDTNSTNPFIPFDPQTSEPAPLPWIIGTVSVEGSGQIEDFYCNSSALADLNQNFEEKAPGLLQYKETSLNPDKITKKIREYYFDGQKITMDLLKNISDMFGDRRNSAVPTALKLHKGPHYLYYFDYEVEHSYQEILFGKRVLRGAAHLDDATLIWRYKNPVAIPPSTTSSDLNVSHILLKLIVNFVYSGNPTPDGSDFSWPRWDKQQQNFISFENKGTTHNSKFLPERMQFWASLHTNDKFVEPAE</sequence>
<dbReference type="SUPFAM" id="SSF53474">
    <property type="entry name" value="alpha/beta-Hydrolases"/>
    <property type="match status" value="2"/>
</dbReference>
<keyword evidence="8" id="KW-1185">Reference proteome</keyword>
<organism evidence="7 8">
    <name type="scientific">Rhodnius prolixus</name>
    <name type="common">Triatomid bug</name>
    <dbReference type="NCBI Taxonomy" id="13249"/>
    <lineage>
        <taxon>Eukaryota</taxon>
        <taxon>Metazoa</taxon>
        <taxon>Ecdysozoa</taxon>
        <taxon>Arthropoda</taxon>
        <taxon>Hexapoda</taxon>
        <taxon>Insecta</taxon>
        <taxon>Pterygota</taxon>
        <taxon>Neoptera</taxon>
        <taxon>Paraneoptera</taxon>
        <taxon>Hemiptera</taxon>
        <taxon>Heteroptera</taxon>
        <taxon>Panheteroptera</taxon>
        <taxon>Cimicomorpha</taxon>
        <taxon>Reduviidae</taxon>
        <taxon>Triatominae</taxon>
        <taxon>Rhodnius</taxon>
    </lineage>
</organism>
<dbReference type="Pfam" id="PF00135">
    <property type="entry name" value="COesterase"/>
    <property type="match status" value="1"/>
</dbReference>
<evidence type="ECO:0000256" key="5">
    <source>
        <dbReference type="RuleBase" id="RU361235"/>
    </source>
</evidence>
<evidence type="ECO:0000256" key="2">
    <source>
        <dbReference type="ARBA" id="ARBA00022487"/>
    </source>
</evidence>
<accession>T1HHP1</accession>
<dbReference type="OMA" id="WENFPFI"/>
<keyword evidence="2" id="KW-0719">Serine esterase</keyword>
<dbReference type="InterPro" id="IPR029058">
    <property type="entry name" value="AB_hydrolase_fold"/>
</dbReference>
<dbReference type="PROSITE" id="PS00122">
    <property type="entry name" value="CARBOXYLESTERASE_B_1"/>
    <property type="match status" value="1"/>
</dbReference>
<dbReference type="eggNOG" id="KOG1516">
    <property type="taxonomic scope" value="Eukaryota"/>
</dbReference>
<keyword evidence="4" id="KW-0325">Glycoprotein</keyword>
<dbReference type="STRING" id="13249.T1HHP1"/>
<name>T1HHP1_RHOPR</name>
<evidence type="ECO:0000313" key="8">
    <source>
        <dbReference type="Proteomes" id="UP000015103"/>
    </source>
</evidence>
<dbReference type="PROSITE" id="PS00941">
    <property type="entry name" value="CARBOXYLESTERASE_B_2"/>
    <property type="match status" value="1"/>
</dbReference>
<dbReference type="EnsemblMetazoa" id="RPRC003564-RA">
    <property type="protein sequence ID" value="RPRC003564-PA"/>
    <property type="gene ID" value="RPRC003564"/>
</dbReference>
<dbReference type="PANTHER" id="PTHR11559">
    <property type="entry name" value="CARBOXYLESTERASE"/>
    <property type="match status" value="1"/>
</dbReference>
<dbReference type="EMBL" id="ACPB03004539">
    <property type="status" value="NOT_ANNOTATED_CDS"/>
    <property type="molecule type" value="Genomic_DNA"/>
</dbReference>
<evidence type="ECO:0000313" key="7">
    <source>
        <dbReference type="EnsemblMetazoa" id="RPRC003564-PA"/>
    </source>
</evidence>
<dbReference type="InterPro" id="IPR050309">
    <property type="entry name" value="Type-B_Carboxylest/Lipase"/>
</dbReference>
<proteinExistence type="inferred from homology"/>
<evidence type="ECO:0000256" key="4">
    <source>
        <dbReference type="ARBA" id="ARBA00023180"/>
    </source>
</evidence>
<dbReference type="InterPro" id="IPR002018">
    <property type="entry name" value="CarbesteraseB"/>
</dbReference>
<feature type="domain" description="Carboxylesterase type B" evidence="6">
    <location>
        <begin position="132"/>
        <end position="645"/>
    </location>
</feature>
<evidence type="ECO:0000256" key="1">
    <source>
        <dbReference type="ARBA" id="ARBA00005964"/>
    </source>
</evidence>
<dbReference type="GO" id="GO:0052689">
    <property type="term" value="F:carboxylic ester hydrolase activity"/>
    <property type="evidence" value="ECO:0007669"/>
    <property type="project" value="UniProtKB-KW"/>
</dbReference>
<reference evidence="7" key="1">
    <citation type="submission" date="2015-05" db="UniProtKB">
        <authorList>
            <consortium name="EnsemblMetazoa"/>
        </authorList>
    </citation>
    <scope>IDENTIFICATION</scope>
</reference>
<dbReference type="InterPro" id="IPR019826">
    <property type="entry name" value="Carboxylesterase_B_AS"/>
</dbReference>
<dbReference type="Proteomes" id="UP000015103">
    <property type="component" value="Unassembled WGS sequence"/>
</dbReference>